<dbReference type="Pfam" id="PF00753">
    <property type="entry name" value="Lactamase_B"/>
    <property type="match status" value="1"/>
</dbReference>
<dbReference type="FunFam" id="3.60.15.10:FF:000030">
    <property type="entry name" value="Metallo-beta-lactamase family protein"/>
    <property type="match status" value="1"/>
</dbReference>
<comment type="caution">
    <text evidence="3">The sequence shown here is derived from an EMBL/GenBank/DDBJ whole genome shotgun (WGS) entry which is preliminary data.</text>
</comment>
<dbReference type="Gene3D" id="3.40.250.10">
    <property type="entry name" value="Rhodanese-like domain"/>
    <property type="match status" value="2"/>
</dbReference>
<dbReference type="CDD" id="cd07724">
    <property type="entry name" value="POD-like_MBL-fold"/>
    <property type="match status" value="1"/>
</dbReference>
<dbReference type="eggNOG" id="COG0607">
    <property type="taxonomic scope" value="Bacteria"/>
</dbReference>
<dbReference type="InterPro" id="IPR036873">
    <property type="entry name" value="Rhodanese-like_dom_sf"/>
</dbReference>
<dbReference type="GO" id="GO:0070813">
    <property type="term" value="P:hydrogen sulfide metabolic process"/>
    <property type="evidence" value="ECO:0007669"/>
    <property type="project" value="TreeGrafter"/>
</dbReference>
<dbReference type="Gene3D" id="3.60.15.10">
    <property type="entry name" value="Ribonuclease Z/Hydroxyacylglutathione hydrolase-like"/>
    <property type="match status" value="1"/>
</dbReference>
<dbReference type="SMART" id="SM00450">
    <property type="entry name" value="RHOD"/>
    <property type="match status" value="1"/>
</dbReference>
<reference evidence="3 4" key="1">
    <citation type="journal article" date="1992" name="Int. J. Syst. Bacteriol.">
        <title>Sphingobacterium antarcticus sp. nov. a Psychrotrophic Bacterium from the Soils of Schirmacher Oasis, Antarctica.</title>
        <authorList>
            <person name="Shivaji S."/>
            <person name="Ray M.K."/>
            <person name="Rao N.S."/>
            <person name="Saiserr L."/>
            <person name="Jagannadham M.V."/>
            <person name="Kumar G.S."/>
            <person name="Reddy G."/>
            <person name="Bhargava P.M."/>
        </authorList>
    </citation>
    <scope>NUCLEOTIDE SEQUENCE [LARGE SCALE GENOMIC DNA]</scope>
    <source>
        <strain evidence="3 4">4BY</strain>
    </source>
</reference>
<dbReference type="OrthoDB" id="9784009at2"/>
<evidence type="ECO:0000313" key="4">
    <source>
        <dbReference type="Proteomes" id="UP000028007"/>
    </source>
</evidence>
<dbReference type="InterPro" id="IPR036866">
    <property type="entry name" value="RibonucZ/Hydroxyglut_hydro"/>
</dbReference>
<organism evidence="3 4">
    <name type="scientific">Pedobacter antarcticus 4BY</name>
    <dbReference type="NCBI Taxonomy" id="1358423"/>
    <lineage>
        <taxon>Bacteria</taxon>
        <taxon>Pseudomonadati</taxon>
        <taxon>Bacteroidota</taxon>
        <taxon>Sphingobacteriia</taxon>
        <taxon>Sphingobacteriales</taxon>
        <taxon>Sphingobacteriaceae</taxon>
        <taxon>Pedobacter</taxon>
    </lineage>
</organism>
<keyword evidence="1" id="KW-0479">Metal-binding</keyword>
<name>A0A081PJ55_9SPHI</name>
<protein>
    <submittedName>
        <fullName evidence="3">Sulfurtransferase</fullName>
    </submittedName>
</protein>
<dbReference type="PROSITE" id="PS50206">
    <property type="entry name" value="RHODANESE_3"/>
    <property type="match status" value="2"/>
</dbReference>
<dbReference type="GO" id="GO:0006749">
    <property type="term" value="P:glutathione metabolic process"/>
    <property type="evidence" value="ECO:0007669"/>
    <property type="project" value="InterPro"/>
</dbReference>
<dbReference type="Proteomes" id="UP000028007">
    <property type="component" value="Unassembled WGS sequence"/>
</dbReference>
<dbReference type="AlphaFoldDB" id="A0A081PJ55"/>
<dbReference type="InterPro" id="IPR044528">
    <property type="entry name" value="POD-like_MBL-fold"/>
</dbReference>
<evidence type="ECO:0000313" key="3">
    <source>
        <dbReference type="EMBL" id="KEQ30728.1"/>
    </source>
</evidence>
<dbReference type="GO" id="GO:0050313">
    <property type="term" value="F:sulfur dioxygenase activity"/>
    <property type="evidence" value="ECO:0007669"/>
    <property type="project" value="InterPro"/>
</dbReference>
<dbReference type="RefSeq" id="WP_037439184.1">
    <property type="nucleotide sequence ID" value="NZ_JNFF01000031.1"/>
</dbReference>
<dbReference type="PANTHER" id="PTHR43084:SF1">
    <property type="entry name" value="PERSULFIDE DIOXYGENASE ETHE1, MITOCHONDRIAL"/>
    <property type="match status" value="1"/>
</dbReference>
<dbReference type="EMBL" id="JNFF01000031">
    <property type="protein sequence ID" value="KEQ30728.1"/>
    <property type="molecule type" value="Genomic_DNA"/>
</dbReference>
<dbReference type="eggNOG" id="COG0491">
    <property type="taxonomic scope" value="Bacteria"/>
</dbReference>
<dbReference type="SUPFAM" id="SSF52821">
    <property type="entry name" value="Rhodanese/Cell cycle control phosphatase"/>
    <property type="match status" value="2"/>
</dbReference>
<dbReference type="PANTHER" id="PTHR43084">
    <property type="entry name" value="PERSULFIDE DIOXYGENASE ETHE1"/>
    <property type="match status" value="1"/>
</dbReference>
<dbReference type="SUPFAM" id="SSF56281">
    <property type="entry name" value="Metallo-hydrolase/oxidoreductase"/>
    <property type="match status" value="1"/>
</dbReference>
<dbReference type="InterPro" id="IPR051682">
    <property type="entry name" value="Mito_Persulfide_Diox"/>
</dbReference>
<dbReference type="GO" id="GO:0046872">
    <property type="term" value="F:metal ion binding"/>
    <property type="evidence" value="ECO:0007669"/>
    <property type="project" value="UniProtKB-KW"/>
</dbReference>
<dbReference type="SMART" id="SM00849">
    <property type="entry name" value="Lactamase_B"/>
    <property type="match status" value="1"/>
</dbReference>
<dbReference type="GO" id="GO:0016740">
    <property type="term" value="F:transferase activity"/>
    <property type="evidence" value="ECO:0007669"/>
    <property type="project" value="UniProtKB-KW"/>
</dbReference>
<keyword evidence="3" id="KW-0808">Transferase</keyword>
<evidence type="ECO:0000259" key="2">
    <source>
        <dbReference type="PROSITE" id="PS50206"/>
    </source>
</evidence>
<evidence type="ECO:0000256" key="1">
    <source>
        <dbReference type="ARBA" id="ARBA00022723"/>
    </source>
</evidence>
<gene>
    <name evidence="3" type="ORF">N180_19080</name>
</gene>
<proteinExistence type="predicted"/>
<dbReference type="InterPro" id="IPR001763">
    <property type="entry name" value="Rhodanese-like_dom"/>
</dbReference>
<feature type="domain" description="Rhodanese" evidence="2">
    <location>
        <begin position="275"/>
        <end position="314"/>
    </location>
</feature>
<keyword evidence="4" id="KW-1185">Reference proteome</keyword>
<dbReference type="Pfam" id="PF00581">
    <property type="entry name" value="Rhodanese"/>
    <property type="match status" value="2"/>
</dbReference>
<feature type="domain" description="Rhodanese" evidence="2">
    <location>
        <begin position="371"/>
        <end position="451"/>
    </location>
</feature>
<dbReference type="InterPro" id="IPR001279">
    <property type="entry name" value="Metallo-B-lactamas"/>
</dbReference>
<sequence length="454" mass="50018">MKIQQFEDKHLSHYSYAILSECESQIILIDPSRNPKVYEAYAAENKAAIIAVIETHPHADFVSSHLEFHQRHNAKIYAHSLTGASYPFERFDEGAVINLGKITLSSLHTPGHSPDSICIVLHHNGREEAVFTGDTLFVGDCGRPDLREDAGNQKAKREELAGKLFHSLRDKLMRLPDHVTVYPAHGAGTLCGKGLSTANSSTIGAEKAGNWSLNEPDKPAFIRTLIADQPFIPKYFGYDVELNRSGAPAFEEAIKKVSVLAQEDRNSRTVISSNDRNDLIIIDTRPETEFKKGFLPGSVNIQEGNKFETWLGSIVNPGERYYLAAADNEKLLAMISRTASIGYESFIASAFISKGGSQTMDAPDLELLTSNPDHFTIVDVRNTGEVKAQPIFAHAIHIPLAELRERTTEIPTNKPIMVHCAGGYRSAAASSILYIALGTQTRIYDLGEAIAQFK</sequence>
<dbReference type="CDD" id="cd00158">
    <property type="entry name" value="RHOD"/>
    <property type="match status" value="1"/>
</dbReference>
<accession>A0A081PJ55</accession>